<dbReference type="Gene3D" id="3.90.226.10">
    <property type="entry name" value="2-enoyl-CoA Hydratase, Chain A, domain 1"/>
    <property type="match status" value="1"/>
</dbReference>
<evidence type="ECO:0000313" key="7">
    <source>
        <dbReference type="EMBL" id="HIP84061.1"/>
    </source>
</evidence>
<keyword evidence="5" id="KW-0472">Membrane</keyword>
<organism evidence="7 9">
    <name type="scientific">Methanothermococcus okinawensis</name>
    <dbReference type="NCBI Taxonomy" id="155863"/>
    <lineage>
        <taxon>Archaea</taxon>
        <taxon>Methanobacteriati</taxon>
        <taxon>Methanobacteriota</taxon>
        <taxon>Methanomada group</taxon>
        <taxon>Methanococci</taxon>
        <taxon>Methanococcales</taxon>
        <taxon>Methanococcaceae</taxon>
        <taxon>Methanothermococcus</taxon>
    </lineage>
</organism>
<dbReference type="GO" id="GO:0006508">
    <property type="term" value="P:proteolysis"/>
    <property type="evidence" value="ECO:0007669"/>
    <property type="project" value="UniProtKB-KW"/>
</dbReference>
<dbReference type="Gene3D" id="6.20.330.10">
    <property type="match status" value="1"/>
</dbReference>
<dbReference type="Proteomes" id="UP000618343">
    <property type="component" value="Unassembled WGS sequence"/>
</dbReference>
<name>A0A833E0S5_9EURY</name>
<accession>A0A833E0S5</accession>
<evidence type="ECO:0000256" key="5">
    <source>
        <dbReference type="SAM" id="Phobius"/>
    </source>
</evidence>
<dbReference type="InterPro" id="IPR004635">
    <property type="entry name" value="Pept_S49_SppA"/>
</dbReference>
<dbReference type="PANTHER" id="PTHR42987:SF4">
    <property type="entry name" value="PROTEASE SOHB-RELATED"/>
    <property type="match status" value="1"/>
</dbReference>
<dbReference type="Proteomes" id="UP000643554">
    <property type="component" value="Unassembled WGS sequence"/>
</dbReference>
<keyword evidence="3" id="KW-0378">Hydrolase</keyword>
<gene>
    <name evidence="7" type="primary">sppA</name>
    <name evidence="7" type="ORF">EYH15_01020</name>
    <name evidence="8" type="ORF">EYH21_00015</name>
</gene>
<protein>
    <submittedName>
        <fullName evidence="7">Signal peptide peptidase SppA</fullName>
    </submittedName>
</protein>
<evidence type="ECO:0000256" key="3">
    <source>
        <dbReference type="ARBA" id="ARBA00022801"/>
    </source>
</evidence>
<keyword evidence="2" id="KW-0645">Protease</keyword>
<evidence type="ECO:0000256" key="1">
    <source>
        <dbReference type="ARBA" id="ARBA00008683"/>
    </source>
</evidence>
<keyword evidence="5" id="KW-0812">Transmembrane</keyword>
<dbReference type="Pfam" id="PF01343">
    <property type="entry name" value="Peptidase_S49"/>
    <property type="match status" value="1"/>
</dbReference>
<comment type="similarity">
    <text evidence="1">Belongs to the peptidase S49 family.</text>
</comment>
<dbReference type="GO" id="GO:0008236">
    <property type="term" value="F:serine-type peptidase activity"/>
    <property type="evidence" value="ECO:0007669"/>
    <property type="project" value="UniProtKB-KW"/>
</dbReference>
<dbReference type="SUPFAM" id="SSF52096">
    <property type="entry name" value="ClpP/crotonase"/>
    <property type="match status" value="1"/>
</dbReference>
<evidence type="ECO:0000256" key="4">
    <source>
        <dbReference type="ARBA" id="ARBA00022825"/>
    </source>
</evidence>
<evidence type="ECO:0000259" key="6">
    <source>
        <dbReference type="Pfam" id="PF01343"/>
    </source>
</evidence>
<evidence type="ECO:0000256" key="2">
    <source>
        <dbReference type="ARBA" id="ARBA00022670"/>
    </source>
</evidence>
<keyword evidence="5" id="KW-1133">Transmembrane helix</keyword>
<dbReference type="NCBIfam" id="TIGR00706">
    <property type="entry name" value="SppA_dom"/>
    <property type="match status" value="1"/>
</dbReference>
<dbReference type="InterPro" id="IPR002142">
    <property type="entry name" value="Peptidase_S49"/>
</dbReference>
<dbReference type="InterPro" id="IPR047272">
    <property type="entry name" value="S49_SppA_C"/>
</dbReference>
<feature type="domain" description="Peptidase S49" evidence="6">
    <location>
        <begin position="107"/>
        <end position="257"/>
    </location>
</feature>
<evidence type="ECO:0000313" key="9">
    <source>
        <dbReference type="Proteomes" id="UP000643554"/>
    </source>
</evidence>
<reference evidence="7" key="1">
    <citation type="journal article" date="2020" name="ISME J.">
        <title>Gammaproteobacteria mediating utilization of methyl-, sulfur- and petroleum organic compounds in deep ocean hydrothermal plumes.</title>
        <authorList>
            <person name="Zhou Z."/>
            <person name="Liu Y."/>
            <person name="Pan J."/>
            <person name="Cron B.R."/>
            <person name="Toner B.M."/>
            <person name="Anantharaman K."/>
            <person name="Breier J.A."/>
            <person name="Dick G.J."/>
            <person name="Li M."/>
        </authorList>
    </citation>
    <scope>NUCLEOTIDE SEQUENCE</scope>
    <source>
        <strain evidence="7">SZUA-1453</strain>
        <strain evidence="8">SZUA-1471</strain>
    </source>
</reference>
<proteinExistence type="inferred from homology"/>
<dbReference type="EMBL" id="DQUO01000001">
    <property type="protein sequence ID" value="HIP90675.1"/>
    <property type="molecule type" value="Genomic_DNA"/>
</dbReference>
<dbReference type="InterPro" id="IPR029045">
    <property type="entry name" value="ClpP/crotonase-like_dom_sf"/>
</dbReference>
<keyword evidence="4" id="KW-0720">Serine protease</keyword>
<sequence length="307" mass="33557">MNKKYIIIGALLIVIILIFLTIGTAILLIGLGGVSTGNIARIDIDGVLILRPQETSLFTEEIGVEDYIEALDRAENDPTVKAVILRVNSPGGEVIASEKLARKIKEVAEKKPVVAYVETIGTSGAYMAIAPATSIVAEKHSIVGSIGVRMDMIHYYELMRKLGVNVTVIKAGKYKDMGSPYRPLTPEEKKYLEEMVKEIYMDFVKWVAENRNMTLEETLKVADGKIYSGEGAKKAGLVDYVGTEEDAVEIAQKLANISNPVVVDYTPSKYPGLFNLMSNLAYSLGYGIGRGLSEDWEGGHLLHSPNT</sequence>
<dbReference type="CDD" id="cd07023">
    <property type="entry name" value="S49_Sppa_N_C"/>
    <property type="match status" value="1"/>
</dbReference>
<dbReference type="AlphaFoldDB" id="A0A833E0S5"/>
<evidence type="ECO:0000313" key="8">
    <source>
        <dbReference type="EMBL" id="HIP90675.1"/>
    </source>
</evidence>
<comment type="caution">
    <text evidence="7">The sequence shown here is derived from an EMBL/GenBank/DDBJ whole genome shotgun (WGS) entry which is preliminary data.</text>
</comment>
<dbReference type="PANTHER" id="PTHR42987">
    <property type="entry name" value="PEPTIDASE S49"/>
    <property type="match status" value="1"/>
</dbReference>
<dbReference type="EMBL" id="DQUI01000022">
    <property type="protein sequence ID" value="HIP84061.1"/>
    <property type="molecule type" value="Genomic_DNA"/>
</dbReference>
<feature type="transmembrane region" description="Helical" evidence="5">
    <location>
        <begin position="6"/>
        <end position="31"/>
    </location>
</feature>